<evidence type="ECO:0000256" key="1">
    <source>
        <dbReference type="SAM" id="Phobius"/>
    </source>
</evidence>
<sequence length="68" mass="7721">MTYVAAYLLGVITFGVFMLMKLRHRTPAPTLYRRKNRDRLPEVVPIPVVDAGVGGIRYEHLGMTGFEE</sequence>
<keyword evidence="1" id="KW-1133">Transmembrane helix</keyword>
<name>A0A5B0HCI9_9BURK</name>
<accession>A0A5B0HCI9</accession>
<keyword evidence="3" id="KW-1185">Reference proteome</keyword>
<evidence type="ECO:0000313" key="3">
    <source>
        <dbReference type="Proteomes" id="UP000325273"/>
    </source>
</evidence>
<proteinExistence type="predicted"/>
<keyword evidence="1" id="KW-0472">Membrane</keyword>
<organism evidence="2 3">
    <name type="scientific">Paraburkholderia panacisoli</name>
    <dbReference type="NCBI Taxonomy" id="2603818"/>
    <lineage>
        <taxon>Bacteria</taxon>
        <taxon>Pseudomonadati</taxon>
        <taxon>Pseudomonadota</taxon>
        <taxon>Betaproteobacteria</taxon>
        <taxon>Burkholderiales</taxon>
        <taxon>Burkholderiaceae</taxon>
        <taxon>Paraburkholderia</taxon>
    </lineage>
</organism>
<dbReference type="Proteomes" id="UP000325273">
    <property type="component" value="Unassembled WGS sequence"/>
</dbReference>
<gene>
    <name evidence="2" type="ORF">FVF58_09470</name>
</gene>
<dbReference type="AlphaFoldDB" id="A0A5B0HCI9"/>
<keyword evidence="1" id="KW-0812">Transmembrane</keyword>
<evidence type="ECO:0000313" key="2">
    <source>
        <dbReference type="EMBL" id="KAA1013009.1"/>
    </source>
</evidence>
<comment type="caution">
    <text evidence="2">The sequence shown here is derived from an EMBL/GenBank/DDBJ whole genome shotgun (WGS) entry which is preliminary data.</text>
</comment>
<feature type="transmembrane region" description="Helical" evidence="1">
    <location>
        <begin position="6"/>
        <end position="24"/>
    </location>
</feature>
<dbReference type="RefSeq" id="WP_149669639.1">
    <property type="nucleotide sequence ID" value="NZ_VTUZ01000005.1"/>
</dbReference>
<reference evidence="2 3" key="1">
    <citation type="submission" date="2019-08" db="EMBL/GenBank/DDBJ databases">
        <title>Paraburkholderia sp. DCY113.</title>
        <authorList>
            <person name="Kang J."/>
        </authorList>
    </citation>
    <scope>NUCLEOTIDE SEQUENCE [LARGE SCALE GENOMIC DNA]</scope>
    <source>
        <strain evidence="2 3">DCY113</strain>
    </source>
</reference>
<protein>
    <submittedName>
        <fullName evidence="2">Uncharacterized protein</fullName>
    </submittedName>
</protein>
<dbReference type="EMBL" id="VTUZ01000005">
    <property type="protein sequence ID" value="KAA1013009.1"/>
    <property type="molecule type" value="Genomic_DNA"/>
</dbReference>